<reference evidence="1 2" key="1">
    <citation type="submission" date="2024-09" db="EMBL/GenBank/DDBJ databases">
        <authorList>
            <person name="Sun Q."/>
            <person name="Mori K."/>
        </authorList>
    </citation>
    <scope>NUCLEOTIDE SEQUENCE [LARGE SCALE GENOMIC DNA]</scope>
    <source>
        <strain evidence="1 2">ATCC 51285</strain>
    </source>
</reference>
<sequence length="202" mass="23055">MYTDTPLHHVHEAADAATITTLLRADPWRLEALQALAELALPDAFIAAGFVRNLIWDYLHGYSSTPLLDVDVIYFDRHTLDAAPDIQHQLSRLLPTCPWQVKNQANMHLRNGDPPYFSSCDAMRYWPELETALAARLNQQGQIELAAPFGITSVMAGQLTPNPQRPYALFAQRLQSKRWLHIWPHLRIMPMPLLSPQKTARW</sequence>
<accession>A0ABV5ZF38</accession>
<dbReference type="EMBL" id="JBHLZN010000007">
    <property type="protein sequence ID" value="MFB9887901.1"/>
    <property type="molecule type" value="Genomic_DNA"/>
</dbReference>
<keyword evidence="2" id="KW-1185">Reference proteome</keyword>
<gene>
    <name evidence="1" type="ORF">ACFFLH_15915</name>
</gene>
<dbReference type="Pfam" id="PF06042">
    <property type="entry name" value="NTP_transf_6"/>
    <property type="match status" value="1"/>
</dbReference>
<dbReference type="PANTHER" id="PTHR39166">
    <property type="entry name" value="BLL1166 PROTEIN"/>
    <property type="match status" value="1"/>
</dbReference>
<organism evidence="1 2">
    <name type="scientific">Balneatrix alpica</name>
    <dbReference type="NCBI Taxonomy" id="75684"/>
    <lineage>
        <taxon>Bacteria</taxon>
        <taxon>Pseudomonadati</taxon>
        <taxon>Pseudomonadota</taxon>
        <taxon>Gammaproteobacteria</taxon>
        <taxon>Oceanospirillales</taxon>
        <taxon>Balneatrichaceae</taxon>
        <taxon>Balneatrix</taxon>
    </lineage>
</organism>
<evidence type="ECO:0000313" key="2">
    <source>
        <dbReference type="Proteomes" id="UP001589628"/>
    </source>
</evidence>
<name>A0ABV5ZF38_9GAMM</name>
<dbReference type="InterPro" id="IPR009267">
    <property type="entry name" value="NTP_transf_6"/>
</dbReference>
<dbReference type="RefSeq" id="WP_051527663.1">
    <property type="nucleotide sequence ID" value="NZ_JAUESS010000013.1"/>
</dbReference>
<evidence type="ECO:0000313" key="1">
    <source>
        <dbReference type="EMBL" id="MFB9887901.1"/>
    </source>
</evidence>
<protein>
    <submittedName>
        <fullName evidence="1">Nucleotidyltransferase family protein</fullName>
    </submittedName>
</protein>
<dbReference type="Proteomes" id="UP001589628">
    <property type="component" value="Unassembled WGS sequence"/>
</dbReference>
<comment type="caution">
    <text evidence="1">The sequence shown here is derived from an EMBL/GenBank/DDBJ whole genome shotgun (WGS) entry which is preliminary data.</text>
</comment>
<dbReference type="PANTHER" id="PTHR39166:SF1">
    <property type="entry name" value="BLL1166 PROTEIN"/>
    <property type="match status" value="1"/>
</dbReference>
<proteinExistence type="predicted"/>